<dbReference type="Pfam" id="PF00015">
    <property type="entry name" value="MCPsignal"/>
    <property type="match status" value="1"/>
</dbReference>
<dbReference type="SUPFAM" id="SSF58104">
    <property type="entry name" value="Methyl-accepting chemotaxis protein (MCP) signaling domain"/>
    <property type="match status" value="1"/>
</dbReference>
<dbReference type="EMBL" id="CP001390">
    <property type="protein sequence ID" value="ACM20286.1"/>
    <property type="molecule type" value="Genomic_DNA"/>
</dbReference>
<keyword evidence="5" id="KW-0472">Membrane</keyword>
<feature type="domain" description="Methyl-accepting transducer" evidence="6">
    <location>
        <begin position="274"/>
        <end position="510"/>
    </location>
</feature>
<accession>B9M820</accession>
<evidence type="ECO:0000256" key="5">
    <source>
        <dbReference type="SAM" id="Phobius"/>
    </source>
</evidence>
<dbReference type="GO" id="GO:0016020">
    <property type="term" value="C:membrane"/>
    <property type="evidence" value="ECO:0007669"/>
    <property type="project" value="UniProtKB-SubCell"/>
</dbReference>
<proteinExistence type="inferred from homology"/>
<dbReference type="AlphaFoldDB" id="B9M820"/>
<evidence type="ECO:0000256" key="3">
    <source>
        <dbReference type="ARBA" id="ARBA00029447"/>
    </source>
</evidence>
<dbReference type="eggNOG" id="COG0840">
    <property type="taxonomic scope" value="Bacteria"/>
</dbReference>
<feature type="domain" description="HAMP" evidence="7">
    <location>
        <begin position="217"/>
        <end position="269"/>
    </location>
</feature>
<dbReference type="InterPro" id="IPR004089">
    <property type="entry name" value="MCPsignal_dom"/>
</dbReference>
<keyword evidence="5" id="KW-0812">Transmembrane</keyword>
<protein>
    <submittedName>
        <fullName evidence="8">Methyl-accepting chemotaxis sensory transducer, class 40H</fullName>
    </submittedName>
</protein>
<evidence type="ECO:0000256" key="4">
    <source>
        <dbReference type="PROSITE-ProRule" id="PRU00284"/>
    </source>
</evidence>
<evidence type="ECO:0000313" key="9">
    <source>
        <dbReference type="Proteomes" id="UP000007721"/>
    </source>
</evidence>
<dbReference type="CDD" id="cd11386">
    <property type="entry name" value="MCP_signal"/>
    <property type="match status" value="1"/>
</dbReference>
<evidence type="ECO:0000256" key="2">
    <source>
        <dbReference type="ARBA" id="ARBA00023224"/>
    </source>
</evidence>
<comment type="similarity">
    <text evidence="3">Belongs to the methyl-accepting chemotaxis (MCP) protein family.</text>
</comment>
<feature type="transmembrane region" description="Helical" evidence="5">
    <location>
        <begin position="194"/>
        <end position="216"/>
    </location>
</feature>
<dbReference type="SMART" id="SM00283">
    <property type="entry name" value="MA"/>
    <property type="match status" value="1"/>
</dbReference>
<evidence type="ECO:0000313" key="8">
    <source>
        <dbReference type="EMBL" id="ACM20286.1"/>
    </source>
</evidence>
<organism evidence="8 9">
    <name type="scientific">Geotalea daltonii (strain DSM 22248 / JCM 15807 / FRC-32)</name>
    <name type="common">Geobacter daltonii</name>
    <dbReference type="NCBI Taxonomy" id="316067"/>
    <lineage>
        <taxon>Bacteria</taxon>
        <taxon>Pseudomonadati</taxon>
        <taxon>Thermodesulfobacteriota</taxon>
        <taxon>Desulfuromonadia</taxon>
        <taxon>Geobacterales</taxon>
        <taxon>Geobacteraceae</taxon>
        <taxon>Geotalea</taxon>
    </lineage>
</organism>
<dbReference type="STRING" id="316067.Geob_1929"/>
<dbReference type="RefSeq" id="WP_012647015.1">
    <property type="nucleotide sequence ID" value="NC_011979.1"/>
</dbReference>
<dbReference type="Proteomes" id="UP000007721">
    <property type="component" value="Chromosome"/>
</dbReference>
<dbReference type="PRINTS" id="PR00260">
    <property type="entry name" value="CHEMTRNSDUCR"/>
</dbReference>
<dbReference type="Pfam" id="PF00672">
    <property type="entry name" value="HAMP"/>
    <property type="match status" value="1"/>
</dbReference>
<dbReference type="InterPro" id="IPR004090">
    <property type="entry name" value="Chemotax_Me-accpt_rcpt"/>
</dbReference>
<sequence>MSLWSDLKVKTKILSLVLMALLILLLVGGMGLGNMKSLAGNEGDMALAVKHVDMLGDMKNDFLAVRLNLVYMLALNDKAKIAEKADDIAKRSQKIKADISQFAKSGIEPEEQKLIDSFKEGFEAYLVQGNKLAEMARNGADDPTLKSAATAYATAAVAPLYEKPATALDALVDMNVKGAAATYDKDIAAYDRSFIFLVAIIAIAILGLLGIGLFIASSISKPLQEVFDTLAGVAAGDLTVRTHINSRDEMGMLAGEVNEMAVKLMDAMNQVAQTSVQVASAAEQLHCTSEQMATGAEEVAAQAATVATASEEMAATSMEIAQSCHHAADGGQQADERALTGVEVVKETVAVMGRIAERVKTSAGTVSCLGSRSDQIGEIVGTIEDIADQTNLLALNAAIEAARAGEQGRGFAVVADEVRALAERTTRATREIGEMIKAIQQETRDAVGAMEEGVKEVEAGTRDAARSGEALQEILQQINNVTMQVNQIATAAEEQTATTSEISNNIYQITEVVHGTAKGALESVAAARQLSVVAENLQSLVGQFRLV</sequence>
<dbReference type="PANTHER" id="PTHR32089:SF112">
    <property type="entry name" value="LYSOZYME-LIKE PROTEIN-RELATED"/>
    <property type="match status" value="1"/>
</dbReference>
<dbReference type="GO" id="GO:0004888">
    <property type="term" value="F:transmembrane signaling receptor activity"/>
    <property type="evidence" value="ECO:0007669"/>
    <property type="project" value="InterPro"/>
</dbReference>
<keyword evidence="2 4" id="KW-0807">Transducer</keyword>
<dbReference type="FunFam" id="1.10.287.950:FF:000001">
    <property type="entry name" value="Methyl-accepting chemotaxis sensory transducer"/>
    <property type="match status" value="1"/>
</dbReference>
<dbReference type="Gene3D" id="1.10.287.950">
    <property type="entry name" value="Methyl-accepting chemotaxis protein"/>
    <property type="match status" value="1"/>
</dbReference>
<keyword evidence="9" id="KW-1185">Reference proteome</keyword>
<evidence type="ECO:0000256" key="1">
    <source>
        <dbReference type="ARBA" id="ARBA00004370"/>
    </source>
</evidence>
<gene>
    <name evidence="8" type="primary">mcp40H-4</name>
    <name evidence="8" type="ordered locus">Geob_1929</name>
</gene>
<dbReference type="PROSITE" id="PS50885">
    <property type="entry name" value="HAMP"/>
    <property type="match status" value="1"/>
</dbReference>
<name>B9M820_GEODF</name>
<reference evidence="8 9" key="1">
    <citation type="submission" date="2009-01" db="EMBL/GenBank/DDBJ databases">
        <title>Complete sequence of Geobacter sp. FRC-32.</title>
        <authorList>
            <consortium name="US DOE Joint Genome Institute"/>
            <person name="Lucas S."/>
            <person name="Copeland A."/>
            <person name="Lapidus A."/>
            <person name="Glavina del Rio T."/>
            <person name="Dalin E."/>
            <person name="Tice H."/>
            <person name="Bruce D."/>
            <person name="Goodwin L."/>
            <person name="Pitluck S."/>
            <person name="Saunders E."/>
            <person name="Brettin T."/>
            <person name="Detter J.C."/>
            <person name="Han C."/>
            <person name="Larimer F."/>
            <person name="Land M."/>
            <person name="Hauser L."/>
            <person name="Kyrpides N."/>
            <person name="Ovchinnikova G."/>
            <person name="Kostka J."/>
            <person name="Richardson P."/>
        </authorList>
    </citation>
    <scope>NUCLEOTIDE SEQUENCE [LARGE SCALE GENOMIC DNA]</scope>
    <source>
        <strain evidence="9">DSM 22248 / JCM 15807 / FRC-32</strain>
    </source>
</reference>
<dbReference type="PANTHER" id="PTHR32089">
    <property type="entry name" value="METHYL-ACCEPTING CHEMOTAXIS PROTEIN MCPB"/>
    <property type="match status" value="1"/>
</dbReference>
<evidence type="ECO:0000259" key="6">
    <source>
        <dbReference type="PROSITE" id="PS50111"/>
    </source>
</evidence>
<comment type="subcellular location">
    <subcellularLocation>
        <location evidence="1">Membrane</location>
    </subcellularLocation>
</comment>
<dbReference type="CDD" id="cd06225">
    <property type="entry name" value="HAMP"/>
    <property type="match status" value="1"/>
</dbReference>
<dbReference type="OrthoDB" id="9791237at2"/>
<dbReference type="GO" id="GO:0007165">
    <property type="term" value="P:signal transduction"/>
    <property type="evidence" value="ECO:0007669"/>
    <property type="project" value="UniProtKB-KW"/>
</dbReference>
<dbReference type="KEGG" id="geo:Geob_1929"/>
<dbReference type="Pfam" id="PF12729">
    <property type="entry name" value="4HB_MCP_1"/>
    <property type="match status" value="1"/>
</dbReference>
<dbReference type="GO" id="GO:0006935">
    <property type="term" value="P:chemotaxis"/>
    <property type="evidence" value="ECO:0007669"/>
    <property type="project" value="InterPro"/>
</dbReference>
<dbReference type="InterPro" id="IPR003660">
    <property type="entry name" value="HAMP_dom"/>
</dbReference>
<dbReference type="SMART" id="SM00304">
    <property type="entry name" value="HAMP"/>
    <property type="match status" value="1"/>
</dbReference>
<keyword evidence="5" id="KW-1133">Transmembrane helix</keyword>
<dbReference type="InterPro" id="IPR024478">
    <property type="entry name" value="HlyB_4HB_MCP"/>
</dbReference>
<dbReference type="HOGENOM" id="CLU_000445_107_27_7"/>
<evidence type="ECO:0000259" key="7">
    <source>
        <dbReference type="PROSITE" id="PS50885"/>
    </source>
</evidence>
<feature type="transmembrane region" description="Helical" evidence="5">
    <location>
        <begin position="13"/>
        <end position="32"/>
    </location>
</feature>
<dbReference type="PROSITE" id="PS50111">
    <property type="entry name" value="CHEMOTAXIS_TRANSDUC_2"/>
    <property type="match status" value="1"/>
</dbReference>